<comment type="subcellular location">
    <subcellularLocation>
        <location evidence="3 9">Cytoplasm</location>
    </subcellularLocation>
</comment>
<comment type="caution">
    <text evidence="11">The sequence shown here is derived from an EMBL/GenBank/DDBJ whole genome shotgun (WGS) entry which is preliminary data.</text>
</comment>
<dbReference type="EC" id="3.4.19.3" evidence="9"/>
<comment type="similarity">
    <text evidence="4 9">Belongs to the peptidase C15 family.</text>
</comment>
<protein>
    <recommendedName>
        <fullName evidence="9">Pyrrolidone-carboxylate peptidase</fullName>
        <ecNumber evidence="9">3.4.19.3</ecNumber>
    </recommendedName>
    <alternativeName>
        <fullName evidence="9">5-oxoprolyl-peptidase</fullName>
    </alternativeName>
    <alternativeName>
        <fullName evidence="9">Pyroglutamyl-peptidase I</fullName>
        <shortName evidence="9">PGP-I</shortName>
        <shortName evidence="9">Pyrase</shortName>
    </alternativeName>
</protein>
<dbReference type="CDD" id="cd00501">
    <property type="entry name" value="Peptidase_C15"/>
    <property type="match status" value="1"/>
</dbReference>
<dbReference type="PANTHER" id="PTHR23402">
    <property type="entry name" value="PROTEASE FAMILY C15 PYROGLUTAMYL-PEPTIDASE I-RELATED"/>
    <property type="match status" value="1"/>
</dbReference>
<evidence type="ECO:0000256" key="10">
    <source>
        <dbReference type="PROSITE-ProRule" id="PRU10077"/>
    </source>
</evidence>
<evidence type="ECO:0000256" key="5">
    <source>
        <dbReference type="ARBA" id="ARBA00022490"/>
    </source>
</evidence>
<keyword evidence="12" id="KW-1185">Reference proteome</keyword>
<evidence type="ECO:0000313" key="12">
    <source>
        <dbReference type="Proteomes" id="UP001139263"/>
    </source>
</evidence>
<evidence type="ECO:0000256" key="8">
    <source>
        <dbReference type="ARBA" id="ARBA00022807"/>
    </source>
</evidence>
<feature type="active site" evidence="9 10">
    <location>
        <position position="147"/>
    </location>
</feature>
<accession>A0A9X2ADI5</accession>
<dbReference type="NCBIfam" id="TIGR00504">
    <property type="entry name" value="pyro_pdase"/>
    <property type="match status" value="1"/>
</dbReference>
<dbReference type="EMBL" id="JALBUF010000001">
    <property type="protein sequence ID" value="MCI0182397.1"/>
    <property type="molecule type" value="Genomic_DNA"/>
</dbReference>
<dbReference type="Proteomes" id="UP001139263">
    <property type="component" value="Unassembled WGS sequence"/>
</dbReference>
<dbReference type="NCBIfam" id="NF009676">
    <property type="entry name" value="PRK13197.1"/>
    <property type="match status" value="1"/>
</dbReference>
<comment type="catalytic activity">
    <reaction evidence="1 9 10">
        <text>Release of an N-terminal pyroglutamyl group from a polypeptide, the second amino acid generally not being Pro.</text>
        <dbReference type="EC" id="3.4.19.3"/>
    </reaction>
</comment>
<keyword evidence="8 9" id="KW-0788">Thiol protease</keyword>
<dbReference type="GO" id="GO:0005829">
    <property type="term" value="C:cytosol"/>
    <property type="evidence" value="ECO:0007669"/>
    <property type="project" value="InterPro"/>
</dbReference>
<dbReference type="AlphaFoldDB" id="A0A9X2ADI5"/>
<dbReference type="InterPro" id="IPR029762">
    <property type="entry name" value="PGP-I_bact-type"/>
</dbReference>
<organism evidence="11 12">
    <name type="scientific">Sulfoacidibacillus ferrooxidans</name>
    <dbReference type="NCBI Taxonomy" id="2005001"/>
    <lineage>
        <taxon>Bacteria</taxon>
        <taxon>Bacillati</taxon>
        <taxon>Bacillota</taxon>
        <taxon>Bacilli</taxon>
        <taxon>Bacillales</taxon>
        <taxon>Alicyclobacillaceae</taxon>
        <taxon>Sulfoacidibacillus</taxon>
    </lineage>
</organism>
<comment type="subunit">
    <text evidence="9">Homotetramer.</text>
</comment>
<dbReference type="Pfam" id="PF01470">
    <property type="entry name" value="Peptidase_C15"/>
    <property type="match status" value="1"/>
</dbReference>
<dbReference type="FunFam" id="3.40.630.20:FF:000001">
    <property type="entry name" value="Pyrrolidone-carboxylate peptidase"/>
    <property type="match status" value="1"/>
</dbReference>
<evidence type="ECO:0000256" key="4">
    <source>
        <dbReference type="ARBA" id="ARBA00006641"/>
    </source>
</evidence>
<dbReference type="GO" id="GO:0006508">
    <property type="term" value="P:proteolysis"/>
    <property type="evidence" value="ECO:0007669"/>
    <property type="project" value="UniProtKB-KW"/>
</dbReference>
<dbReference type="PANTHER" id="PTHR23402:SF1">
    <property type="entry name" value="PYROGLUTAMYL-PEPTIDASE I"/>
    <property type="match status" value="1"/>
</dbReference>
<sequence>MEKRMLLTGFDAFGGESINPALEVVTRIQGSMDTGIGVINVRSLEIPTIFGQAIEKIHSVMREWQPHIVICVGQAGGRYQMTPERVAININDANIPDNDGQQPIDMTIVENGPAAYFSTLPLKKIVCELRSIGIPAAVSNSAGTFVCNHLFYGLMHIIATEYPKVKGGFIHIPYLPSQVIDRALPSMSLDDMTRAMHSVIKTCVNDLVIQEHTC</sequence>
<evidence type="ECO:0000256" key="6">
    <source>
        <dbReference type="ARBA" id="ARBA00022670"/>
    </source>
</evidence>
<dbReference type="InterPro" id="IPR016125">
    <property type="entry name" value="Peptidase_C15-like"/>
</dbReference>
<dbReference type="Gene3D" id="3.40.630.20">
    <property type="entry name" value="Peptidase C15, pyroglutamyl peptidase I-like"/>
    <property type="match status" value="1"/>
</dbReference>
<dbReference type="HAMAP" id="MF_00417">
    <property type="entry name" value="Pyrrolid_peptidase"/>
    <property type="match status" value="1"/>
</dbReference>
<evidence type="ECO:0000256" key="9">
    <source>
        <dbReference type="HAMAP-Rule" id="MF_00417"/>
    </source>
</evidence>
<dbReference type="GO" id="GO:0016920">
    <property type="term" value="F:pyroglutamyl-peptidase activity"/>
    <property type="evidence" value="ECO:0007669"/>
    <property type="project" value="UniProtKB-UniRule"/>
</dbReference>
<dbReference type="PIRSF" id="PIRSF015592">
    <property type="entry name" value="Prld-crbxl_pptds"/>
    <property type="match status" value="1"/>
</dbReference>
<dbReference type="PRINTS" id="PR00706">
    <property type="entry name" value="PYROGLUPTASE"/>
</dbReference>
<reference evidence="11" key="1">
    <citation type="submission" date="2022-03" db="EMBL/GenBank/DDBJ databases">
        <title>Draft Genome Sequence of Firmicute Strain S0AB, a Heterotrophic Iron/Sulfur-Oxidizing Extreme Acidophile.</title>
        <authorList>
            <person name="Vergara E."/>
            <person name="Pakostova E."/>
            <person name="Johnson D.B."/>
            <person name="Holmes D.S."/>
        </authorList>
    </citation>
    <scope>NUCLEOTIDE SEQUENCE</scope>
    <source>
        <strain evidence="11">S0AB</strain>
    </source>
</reference>
<feature type="active site" evidence="9">
    <location>
        <position position="84"/>
    </location>
</feature>
<dbReference type="InterPro" id="IPR033694">
    <property type="entry name" value="PGPEP1_Cys_AS"/>
</dbReference>
<evidence type="ECO:0000256" key="1">
    <source>
        <dbReference type="ARBA" id="ARBA00001770"/>
    </source>
</evidence>
<gene>
    <name evidence="11" type="primary">pcp_1</name>
    <name evidence="9" type="synonym">pcp</name>
    <name evidence="11" type="ORF">MM817_00656</name>
</gene>
<evidence type="ECO:0000313" key="11">
    <source>
        <dbReference type="EMBL" id="MCI0182397.1"/>
    </source>
</evidence>
<comment type="function">
    <text evidence="2 9">Removes 5-oxoproline from various penultimate amino acid residues except L-proline.</text>
</comment>
<keyword evidence="7 9" id="KW-0378">Hydrolase</keyword>
<dbReference type="SUPFAM" id="SSF53182">
    <property type="entry name" value="Pyrrolidone carboxyl peptidase (pyroglutamate aminopeptidase)"/>
    <property type="match status" value="1"/>
</dbReference>
<dbReference type="InterPro" id="IPR036440">
    <property type="entry name" value="Peptidase_C15-like_sf"/>
</dbReference>
<evidence type="ECO:0000256" key="3">
    <source>
        <dbReference type="ARBA" id="ARBA00004496"/>
    </source>
</evidence>
<evidence type="ECO:0000256" key="7">
    <source>
        <dbReference type="ARBA" id="ARBA00022801"/>
    </source>
</evidence>
<name>A0A9X2ADI5_9BACL</name>
<keyword evidence="6 9" id="KW-0645">Protease</keyword>
<feature type="active site" evidence="9">
    <location>
        <position position="171"/>
    </location>
</feature>
<dbReference type="InterPro" id="IPR000816">
    <property type="entry name" value="Peptidase_C15"/>
</dbReference>
<proteinExistence type="inferred from homology"/>
<evidence type="ECO:0000256" key="2">
    <source>
        <dbReference type="ARBA" id="ARBA00002280"/>
    </source>
</evidence>
<dbReference type="PROSITE" id="PS01334">
    <property type="entry name" value="PYRASE_CYS"/>
    <property type="match status" value="1"/>
</dbReference>
<keyword evidence="5 9" id="KW-0963">Cytoplasm</keyword>